<dbReference type="Ensembl" id="ENSPTET00000020460.1">
    <property type="protein sequence ID" value="ENSPTEP00000013630.1"/>
    <property type="gene ID" value="ENSPTEG00000015252.1"/>
</dbReference>
<dbReference type="RefSeq" id="XP_023053160.1">
    <property type="nucleotide sequence ID" value="XM_023197392.3"/>
</dbReference>
<dbReference type="GO" id="GO:0016607">
    <property type="term" value="C:nuclear speck"/>
    <property type="evidence" value="ECO:0007669"/>
    <property type="project" value="TreeGrafter"/>
</dbReference>
<sequence length="753" mass="86587">MAAATIVHDTSEAVELCPAYGLYLKPITKMTISVALPQLKQPGKSISNWEVMERLKGMVHNHQFSTLRISKSTMDFIRFEGEVENKSLVKSFLACLDGKTIKLSGFSDILKVRAAEFKIDFPTRHDWDSFFRDAKDMNETLPGERPDTIHLEGLPCKWFALKESGSEKPSEDVLVKVFEKFGAIRNVDIPMLDPYREEMTGRNFHTFSFGGHLNFEAYVQYREYAGFIQAMSALRGMKLMYKGEDGKAVACNIKVSFDSTKHLSDASIKKRQLERQKLQELEQQREEQKRREKEAEERQRAEERREPATCCVHPVRRIPRCPSPSLLLCPLSEADSSSSSSIAFSSIAPPGCALRGLQCVQHVWKQKELEELERERKREEKLRKREQKQRDRELRRNQKKLEKLQAEEQKQLQEKIKLEERKLLLAQRNLQSIRLIAELLSRAKAVKLQEQEQKEEKLRLQQQEERRRLQEAELRRVEEEKERALGLQRKERELRERLLSILLSKKPDDAHAHDELGVAHADLLQPVLDILQTVSSGCAAALHPLGGQLPASAPKETPAHPEADGAPRSLNGSVAGEAQCREGQSSCRVAPEDGSPEKRCPGGVLSCIPDNNQQPKGLPACEQNVSKKDTRSEQDKCNREPSKGRGRAGGDGLDQRHKRERSRARRAGSREDGRPRKERRPHKKRAYKDDSPRRRSASPDHARSRRSHSKDRRRRERSRERRGSASRKHSRHRRRSERSRSRSPSKHRSTWNR</sequence>
<organism evidence="2 3">
    <name type="scientific">Piliocolobus tephrosceles</name>
    <name type="common">Ugandan red Colobus</name>
    <dbReference type="NCBI Taxonomy" id="591936"/>
    <lineage>
        <taxon>Eukaryota</taxon>
        <taxon>Metazoa</taxon>
        <taxon>Chordata</taxon>
        <taxon>Craniata</taxon>
        <taxon>Vertebrata</taxon>
        <taxon>Euteleostomi</taxon>
        <taxon>Mammalia</taxon>
        <taxon>Eutheria</taxon>
        <taxon>Euarchontoglires</taxon>
        <taxon>Primates</taxon>
        <taxon>Haplorrhini</taxon>
        <taxon>Catarrhini</taxon>
        <taxon>Cercopithecidae</taxon>
        <taxon>Colobinae</taxon>
        <taxon>Piliocolobus</taxon>
    </lineage>
</organism>
<dbReference type="PANTHER" id="PTHR12484">
    <property type="entry name" value="B-LYMPHOCYTE ANTIGEN-RELATED"/>
    <property type="match status" value="1"/>
</dbReference>
<dbReference type="GeneID" id="111530247"/>
<reference evidence="2" key="2">
    <citation type="submission" date="2025-09" db="UniProtKB">
        <authorList>
            <consortium name="Ensembl"/>
        </authorList>
    </citation>
    <scope>IDENTIFICATION</scope>
</reference>
<dbReference type="GO" id="GO:0005829">
    <property type="term" value="C:cytosol"/>
    <property type="evidence" value="ECO:0007669"/>
    <property type="project" value="TreeGrafter"/>
</dbReference>
<dbReference type="Pfam" id="PF25015">
    <property type="entry name" value="RBD_AKAP-17A"/>
    <property type="match status" value="1"/>
</dbReference>
<dbReference type="GO" id="GO:0003723">
    <property type="term" value="F:RNA binding"/>
    <property type="evidence" value="ECO:0007669"/>
    <property type="project" value="TreeGrafter"/>
</dbReference>
<dbReference type="KEGG" id="pteh:111530247"/>
<feature type="compositionally biased region" description="Basic and acidic residues" evidence="1">
    <location>
        <begin position="687"/>
        <end position="702"/>
    </location>
</feature>
<dbReference type="SUPFAM" id="SSF54928">
    <property type="entry name" value="RNA-binding domain, RBD"/>
    <property type="match status" value="1"/>
</dbReference>
<dbReference type="CDD" id="cd12264">
    <property type="entry name" value="RRM_AKAP17A"/>
    <property type="match status" value="1"/>
</dbReference>
<dbReference type="AlphaFoldDB" id="A0A8C9H8I0"/>
<dbReference type="InterPro" id="IPR056852">
    <property type="entry name" value="AK17A/B"/>
</dbReference>
<feature type="compositionally biased region" description="Basic residues" evidence="1">
    <location>
        <begin position="703"/>
        <end position="716"/>
    </location>
</feature>
<dbReference type="RefSeq" id="XP_023053161.1">
    <property type="nucleotide sequence ID" value="XM_023197393.2"/>
</dbReference>
<feature type="region of interest" description="Disordered" evidence="1">
    <location>
        <begin position="375"/>
        <end position="397"/>
    </location>
</feature>
<dbReference type="Proteomes" id="UP000694416">
    <property type="component" value="Unplaced"/>
</dbReference>
<accession>A0A8C9H8I0</accession>
<proteinExistence type="predicted"/>
<evidence type="ECO:0000313" key="2">
    <source>
        <dbReference type="Ensembl" id="ENSPTEP00000013630.1"/>
    </source>
</evidence>
<feature type="region of interest" description="Disordered" evidence="1">
    <location>
        <begin position="549"/>
        <end position="573"/>
    </location>
</feature>
<dbReference type="CTD" id="8227"/>
<dbReference type="GO" id="GO:0051018">
    <property type="term" value="F:protein kinase A binding"/>
    <property type="evidence" value="ECO:0007669"/>
    <property type="project" value="TreeGrafter"/>
</dbReference>
<keyword evidence="3" id="KW-1185">Reference proteome</keyword>
<feature type="compositionally biased region" description="Basic and acidic residues" evidence="1">
    <location>
        <begin position="625"/>
        <end position="643"/>
    </location>
</feature>
<feature type="compositionally biased region" description="Basic residues" evidence="1">
    <location>
        <begin position="656"/>
        <end position="667"/>
    </location>
</feature>
<feature type="region of interest" description="Disordered" evidence="1">
    <location>
        <begin position="609"/>
        <end position="753"/>
    </location>
</feature>
<name>A0A8C9H8I0_9PRIM</name>
<evidence type="ECO:0000313" key="3">
    <source>
        <dbReference type="Proteomes" id="UP000694416"/>
    </source>
</evidence>
<dbReference type="InterPro" id="IPR035979">
    <property type="entry name" value="RBD_domain_sf"/>
</dbReference>
<dbReference type="GO" id="GO:0043484">
    <property type="term" value="P:regulation of RNA splicing"/>
    <property type="evidence" value="ECO:0007669"/>
    <property type="project" value="TreeGrafter"/>
</dbReference>
<gene>
    <name evidence="2" type="primary">AKAP17A</name>
</gene>
<reference evidence="2" key="1">
    <citation type="submission" date="2025-08" db="UniProtKB">
        <authorList>
            <consortium name="Ensembl"/>
        </authorList>
    </citation>
    <scope>IDENTIFICATION</scope>
</reference>
<feature type="region of interest" description="Disordered" evidence="1">
    <location>
        <begin position="279"/>
        <end position="306"/>
    </location>
</feature>
<feature type="compositionally biased region" description="Basic residues" evidence="1">
    <location>
        <begin position="724"/>
        <end position="753"/>
    </location>
</feature>
<dbReference type="PANTHER" id="PTHR12484:SF2">
    <property type="entry name" value="A-KINASE ANCHOR PROTEIN 17A"/>
    <property type="match status" value="1"/>
</dbReference>
<protein>
    <submittedName>
        <fullName evidence="2">A-kinase anchoring protein 17A</fullName>
    </submittedName>
</protein>
<evidence type="ECO:0000256" key="1">
    <source>
        <dbReference type="SAM" id="MobiDB-lite"/>
    </source>
</evidence>
<feature type="compositionally biased region" description="Basic residues" evidence="1">
    <location>
        <begin position="676"/>
        <end position="686"/>
    </location>
</feature>